<dbReference type="KEGG" id="mlr:MELLADRAFT_105274"/>
<dbReference type="AlphaFoldDB" id="F4RHK4"/>
<dbReference type="HOGENOM" id="CLU_2146405_0_0_1"/>
<accession>F4RHK4</accession>
<dbReference type="InParanoid" id="F4RHK4"/>
<protein>
    <submittedName>
        <fullName evidence="1">Uncharacterized protein</fullName>
    </submittedName>
</protein>
<dbReference type="GeneID" id="18922552"/>
<gene>
    <name evidence="1" type="ORF">MELLADRAFT_105274</name>
</gene>
<dbReference type="RefSeq" id="XP_007408453.1">
    <property type="nucleotide sequence ID" value="XM_007408391.1"/>
</dbReference>
<dbReference type="EMBL" id="GL883101">
    <property type="protein sequence ID" value="EGG08255.1"/>
    <property type="molecule type" value="Genomic_DNA"/>
</dbReference>
<sequence length="104" mass="11969">MPPRHREKGLAVPEEIYGSEVNLLYRFSQEMPYDVGPDDSCTGCGAFRWKIERRQSDANRSRASFRNCCKHGAIDLPLRYFPADVGEQIPQFFCDLLSGRDRLL</sequence>
<reference evidence="2" key="1">
    <citation type="journal article" date="2011" name="Proc. Natl. Acad. Sci. U.S.A.">
        <title>Obligate biotrophy features unraveled by the genomic analysis of rust fungi.</title>
        <authorList>
            <person name="Duplessis S."/>
            <person name="Cuomo C.A."/>
            <person name="Lin Y.-C."/>
            <person name="Aerts A."/>
            <person name="Tisserant E."/>
            <person name="Veneault-Fourrey C."/>
            <person name="Joly D.L."/>
            <person name="Hacquard S."/>
            <person name="Amselem J."/>
            <person name="Cantarel B.L."/>
            <person name="Chiu R."/>
            <person name="Coutinho P.M."/>
            <person name="Feau N."/>
            <person name="Field M."/>
            <person name="Frey P."/>
            <person name="Gelhaye E."/>
            <person name="Goldberg J."/>
            <person name="Grabherr M.G."/>
            <person name="Kodira C.D."/>
            <person name="Kohler A."/>
            <person name="Kuees U."/>
            <person name="Lindquist E.A."/>
            <person name="Lucas S.M."/>
            <person name="Mago R."/>
            <person name="Mauceli E."/>
            <person name="Morin E."/>
            <person name="Murat C."/>
            <person name="Pangilinan J.L."/>
            <person name="Park R."/>
            <person name="Pearson M."/>
            <person name="Quesneville H."/>
            <person name="Rouhier N."/>
            <person name="Sakthikumar S."/>
            <person name="Salamov A.A."/>
            <person name="Schmutz J."/>
            <person name="Selles B."/>
            <person name="Shapiro H."/>
            <person name="Tanguay P."/>
            <person name="Tuskan G.A."/>
            <person name="Henrissat B."/>
            <person name="Van de Peer Y."/>
            <person name="Rouze P."/>
            <person name="Ellis J.G."/>
            <person name="Dodds P.N."/>
            <person name="Schein J.E."/>
            <person name="Zhong S."/>
            <person name="Hamelin R.C."/>
            <person name="Grigoriev I.V."/>
            <person name="Szabo L.J."/>
            <person name="Martin F."/>
        </authorList>
    </citation>
    <scope>NUCLEOTIDE SEQUENCE [LARGE SCALE GENOMIC DNA]</scope>
    <source>
        <strain evidence="2">98AG31 / pathotype 3-4-7</strain>
    </source>
</reference>
<proteinExistence type="predicted"/>
<keyword evidence="2" id="KW-1185">Reference proteome</keyword>
<organism evidence="2">
    <name type="scientific">Melampsora larici-populina (strain 98AG31 / pathotype 3-4-7)</name>
    <name type="common">Poplar leaf rust fungus</name>
    <dbReference type="NCBI Taxonomy" id="747676"/>
    <lineage>
        <taxon>Eukaryota</taxon>
        <taxon>Fungi</taxon>
        <taxon>Dikarya</taxon>
        <taxon>Basidiomycota</taxon>
        <taxon>Pucciniomycotina</taxon>
        <taxon>Pucciniomycetes</taxon>
        <taxon>Pucciniales</taxon>
        <taxon>Melampsoraceae</taxon>
        <taxon>Melampsora</taxon>
    </lineage>
</organism>
<name>F4RHK4_MELLP</name>
<dbReference type="VEuPathDB" id="FungiDB:MELLADRAFT_105274"/>
<dbReference type="Proteomes" id="UP000001072">
    <property type="component" value="Unassembled WGS sequence"/>
</dbReference>
<evidence type="ECO:0000313" key="1">
    <source>
        <dbReference type="EMBL" id="EGG08255.1"/>
    </source>
</evidence>
<evidence type="ECO:0000313" key="2">
    <source>
        <dbReference type="Proteomes" id="UP000001072"/>
    </source>
</evidence>